<dbReference type="PANTHER" id="PTHR21060">
    <property type="entry name" value="ACETATE KINASE"/>
    <property type="match status" value="1"/>
</dbReference>
<dbReference type="Pfam" id="PF00871">
    <property type="entry name" value="Acetate_kinase"/>
    <property type="match status" value="1"/>
</dbReference>
<evidence type="ECO:0000256" key="1">
    <source>
        <dbReference type="ARBA" id="ARBA00008748"/>
    </source>
</evidence>
<evidence type="ECO:0000256" key="2">
    <source>
        <dbReference type="ARBA" id="ARBA00022490"/>
    </source>
</evidence>
<dbReference type="PANTHER" id="PTHR21060:SF21">
    <property type="entry name" value="ACETATE KINASE"/>
    <property type="match status" value="1"/>
</dbReference>
<protein>
    <recommendedName>
        <fullName evidence="9">Acetate kinase</fullName>
        <ecNumber evidence="9">2.7.2.1</ecNumber>
    </recommendedName>
    <alternativeName>
        <fullName evidence="9">Acetokinase</fullName>
    </alternativeName>
</protein>
<dbReference type="EMBL" id="BAAAHP010000031">
    <property type="protein sequence ID" value="GAA0926216.1"/>
    <property type="molecule type" value="Genomic_DNA"/>
</dbReference>
<feature type="binding site" evidence="9">
    <location>
        <position position="62"/>
    </location>
    <ligand>
        <name>substrate</name>
    </ligand>
</feature>
<dbReference type="InterPro" id="IPR004372">
    <property type="entry name" value="Ac/propionate_kinase"/>
</dbReference>
<feature type="site" description="Transition state stabilizer" evidence="9">
    <location>
        <position position="213"/>
    </location>
</feature>
<feature type="binding site" evidence="9">
    <location>
        <begin position="176"/>
        <end position="180"/>
    </location>
    <ligand>
        <name>ATP</name>
        <dbReference type="ChEBI" id="CHEBI:30616"/>
    </ligand>
</feature>
<dbReference type="Proteomes" id="UP001499967">
    <property type="component" value="Unassembled WGS sequence"/>
</dbReference>
<keyword evidence="5 9" id="KW-0547">Nucleotide-binding</keyword>
<dbReference type="PROSITE" id="PS01075">
    <property type="entry name" value="ACETATE_KINASE_1"/>
    <property type="match status" value="1"/>
</dbReference>
<keyword evidence="7 9" id="KW-0067">ATP-binding</keyword>
<feature type="binding site" evidence="9">
    <location>
        <begin position="302"/>
        <end position="306"/>
    </location>
    <ligand>
        <name>ATP</name>
        <dbReference type="ChEBI" id="CHEBI:30616"/>
    </ligand>
</feature>
<dbReference type="HAMAP" id="MF_00020">
    <property type="entry name" value="Acetate_kinase"/>
    <property type="match status" value="1"/>
</dbReference>
<comment type="caution">
    <text evidence="11">The sequence shown here is derived from an EMBL/GenBank/DDBJ whole genome shotgun (WGS) entry which is preliminary data.</text>
</comment>
<sequence>MARLMRVLVVNAGSSTVKIRLVGPGDELLHRVDLDADRGRPGPGALEEALAGLGPIDAVGHRVVHGGPSHSGPVLVDDTVAAELDALGALAPLHQPPALAALRATAEALPGAPAVACFDTAFHAGMPAAAATYALPARWREEFGVRRYGFHGLAHEWAARRAAALAGPYPRTVVAHLGSGASACAVAWEDGRARSVDTTMGFTPTAGLVMATRSGDVDPAVPLWLVGSAGLAPVEVSDGLDRGSGLAGLAGSTDMRAVLAAERDGRPEAVLAVAVWLHRLRAQIAAMAAALGGLDVLVFSGGIGENAPELRERAVDGLGFLGLALDAGANAAADPEGETDVSAPGARARTVVVHAREDLVIAAEVRRLLAGNGDGGEGAAAVGTTGAVARSAER</sequence>
<keyword evidence="6 9" id="KW-0418">Kinase</keyword>
<gene>
    <name evidence="9" type="primary">ackA</name>
    <name evidence="11" type="ORF">GCM10009559_11260</name>
</gene>
<feature type="site" description="Transition state stabilizer" evidence="9">
    <location>
        <position position="151"/>
    </location>
</feature>
<evidence type="ECO:0000256" key="4">
    <source>
        <dbReference type="ARBA" id="ARBA00022723"/>
    </source>
</evidence>
<comment type="subcellular location">
    <subcellularLocation>
        <location evidence="9">Cytoplasm</location>
    </subcellularLocation>
</comment>
<keyword evidence="3 9" id="KW-0808">Transferase</keyword>
<comment type="cofactor">
    <cofactor evidence="9">
        <name>Mg(2+)</name>
        <dbReference type="ChEBI" id="CHEBI:18420"/>
    </cofactor>
    <cofactor evidence="9">
        <name>Mn(2+)</name>
        <dbReference type="ChEBI" id="CHEBI:29035"/>
    </cofactor>
    <text evidence="9">Mg(2+). Can also accept Mn(2+).</text>
</comment>
<dbReference type="InterPro" id="IPR023865">
    <property type="entry name" value="Aliphatic_acid_kinase_CS"/>
</dbReference>
<comment type="subunit">
    <text evidence="9">Homodimer.</text>
</comment>
<feature type="binding site" evidence="9">
    <location>
        <position position="357"/>
    </location>
    <ligand>
        <name>Mg(2+)</name>
        <dbReference type="ChEBI" id="CHEBI:18420"/>
    </ligand>
</feature>
<keyword evidence="2 9" id="KW-0963">Cytoplasm</keyword>
<evidence type="ECO:0000256" key="10">
    <source>
        <dbReference type="RuleBase" id="RU003835"/>
    </source>
</evidence>
<accession>A0ABP3ZWI9</accession>
<evidence type="ECO:0000313" key="11">
    <source>
        <dbReference type="EMBL" id="GAA0926216.1"/>
    </source>
</evidence>
<comment type="pathway">
    <text evidence="9">Metabolic intermediate biosynthesis; acetyl-CoA biosynthesis; acetyl-CoA from acetate: step 1/2.</text>
</comment>
<evidence type="ECO:0000256" key="9">
    <source>
        <dbReference type="HAMAP-Rule" id="MF_00020"/>
    </source>
</evidence>
<dbReference type="SUPFAM" id="SSF53067">
    <property type="entry name" value="Actin-like ATPase domain"/>
    <property type="match status" value="2"/>
</dbReference>
<comment type="caution">
    <text evidence="9">Lacks conserved residue(s) required for the propagation of feature annotation.</text>
</comment>
<evidence type="ECO:0000256" key="3">
    <source>
        <dbReference type="ARBA" id="ARBA00022679"/>
    </source>
</evidence>
<dbReference type="PRINTS" id="PR00471">
    <property type="entry name" value="ACETATEKNASE"/>
</dbReference>
<keyword evidence="8 9" id="KW-0460">Magnesium</keyword>
<dbReference type="RefSeq" id="WP_343939638.1">
    <property type="nucleotide sequence ID" value="NZ_BAAAHP010000031.1"/>
</dbReference>
<evidence type="ECO:0000313" key="12">
    <source>
        <dbReference type="Proteomes" id="UP001499967"/>
    </source>
</evidence>
<reference evidence="12" key="1">
    <citation type="journal article" date="2019" name="Int. J. Syst. Evol. Microbiol.">
        <title>The Global Catalogue of Microorganisms (GCM) 10K type strain sequencing project: providing services to taxonomists for standard genome sequencing and annotation.</title>
        <authorList>
            <consortium name="The Broad Institute Genomics Platform"/>
            <consortium name="The Broad Institute Genome Sequencing Center for Infectious Disease"/>
            <person name="Wu L."/>
            <person name="Ma J."/>
        </authorList>
    </citation>
    <scope>NUCLEOTIDE SEQUENCE [LARGE SCALE GENOMIC DNA]</scope>
    <source>
        <strain evidence="12">JCM 11117</strain>
    </source>
</reference>
<evidence type="ECO:0000256" key="8">
    <source>
        <dbReference type="ARBA" id="ARBA00022842"/>
    </source>
</evidence>
<dbReference type="InterPro" id="IPR000890">
    <property type="entry name" value="Aliphatic_acid_kin_short-chain"/>
</dbReference>
<name>A0ABP3ZWI9_9PSEU</name>
<organism evidence="11 12">
    <name type="scientific">Pseudonocardia zijingensis</name>
    <dbReference type="NCBI Taxonomy" id="153376"/>
    <lineage>
        <taxon>Bacteria</taxon>
        <taxon>Bacillati</taxon>
        <taxon>Actinomycetota</taxon>
        <taxon>Actinomycetes</taxon>
        <taxon>Pseudonocardiales</taxon>
        <taxon>Pseudonocardiaceae</taxon>
        <taxon>Pseudonocardia</taxon>
    </lineage>
</organism>
<dbReference type="PIRSF" id="PIRSF000722">
    <property type="entry name" value="Acetate_prop_kin"/>
    <property type="match status" value="1"/>
</dbReference>
<dbReference type="NCBIfam" id="TIGR00016">
    <property type="entry name" value="ackA"/>
    <property type="match status" value="1"/>
</dbReference>
<dbReference type="InterPro" id="IPR043129">
    <property type="entry name" value="ATPase_NBD"/>
</dbReference>
<feature type="binding site" evidence="9">
    <location>
        <begin position="254"/>
        <end position="256"/>
    </location>
    <ligand>
        <name>ATP</name>
        <dbReference type="ChEBI" id="CHEBI:30616"/>
    </ligand>
</feature>
<dbReference type="Gene3D" id="3.30.420.40">
    <property type="match status" value="2"/>
</dbReference>
<keyword evidence="4 9" id="KW-0479">Metal-binding</keyword>
<proteinExistence type="inferred from homology"/>
<feature type="active site" description="Proton donor/acceptor" evidence="9">
    <location>
        <position position="119"/>
    </location>
</feature>
<evidence type="ECO:0000256" key="6">
    <source>
        <dbReference type="ARBA" id="ARBA00022777"/>
    </source>
</evidence>
<evidence type="ECO:0000256" key="5">
    <source>
        <dbReference type="ARBA" id="ARBA00022741"/>
    </source>
</evidence>
<evidence type="ECO:0000256" key="7">
    <source>
        <dbReference type="ARBA" id="ARBA00022840"/>
    </source>
</evidence>
<comment type="function">
    <text evidence="9">Catalyzes the formation of acetyl phosphate from acetate and ATP. Can also catalyze the reverse reaction.</text>
</comment>
<comment type="similarity">
    <text evidence="1 9 10">Belongs to the acetokinase family.</text>
</comment>
<dbReference type="GO" id="GO:0016301">
    <property type="term" value="F:kinase activity"/>
    <property type="evidence" value="ECO:0007669"/>
    <property type="project" value="UniProtKB-KW"/>
</dbReference>
<keyword evidence="12" id="KW-1185">Reference proteome</keyword>
<dbReference type="EC" id="2.7.2.1" evidence="9"/>
<comment type="catalytic activity">
    <reaction evidence="9">
        <text>acetate + ATP = acetyl phosphate + ADP</text>
        <dbReference type="Rhea" id="RHEA:11352"/>
        <dbReference type="ChEBI" id="CHEBI:22191"/>
        <dbReference type="ChEBI" id="CHEBI:30089"/>
        <dbReference type="ChEBI" id="CHEBI:30616"/>
        <dbReference type="ChEBI" id="CHEBI:456216"/>
        <dbReference type="EC" id="2.7.2.1"/>
    </reaction>
</comment>